<accession>A0A6J7GBV0</accession>
<dbReference type="EMBL" id="CAFBLX010000180">
    <property type="protein sequence ID" value="CAB4900809.1"/>
    <property type="molecule type" value="Genomic_DNA"/>
</dbReference>
<organism evidence="1">
    <name type="scientific">freshwater metagenome</name>
    <dbReference type="NCBI Taxonomy" id="449393"/>
    <lineage>
        <taxon>unclassified sequences</taxon>
        <taxon>metagenomes</taxon>
        <taxon>ecological metagenomes</taxon>
    </lineage>
</organism>
<sequence>MNDDPVAAFWTRACTVLRELPEPGWDRIAGAVVDAVRAAPRGGWPIDMSETGVSDDTSALGTLAVSDLVLRGAIARAVRLDEICVPRVIEVLTDNAHLRTIRVELTARYGSELDILADRIRRTVLDVVDDIMGTTPVGSGDGSSSTRGGPAVDVAVTDIVDGNPLTS</sequence>
<reference evidence="1" key="1">
    <citation type="submission" date="2020-05" db="EMBL/GenBank/DDBJ databases">
        <authorList>
            <person name="Chiriac C."/>
            <person name="Salcher M."/>
            <person name="Ghai R."/>
            <person name="Kavagutti S V."/>
        </authorList>
    </citation>
    <scope>NUCLEOTIDE SEQUENCE</scope>
</reference>
<protein>
    <submittedName>
        <fullName evidence="1">Unannotated protein</fullName>
    </submittedName>
</protein>
<gene>
    <name evidence="1" type="ORF">UFOPK3472_02444</name>
</gene>
<dbReference type="AlphaFoldDB" id="A0A6J7GBV0"/>
<proteinExistence type="predicted"/>
<evidence type="ECO:0000313" key="1">
    <source>
        <dbReference type="EMBL" id="CAB4900809.1"/>
    </source>
</evidence>
<name>A0A6J7GBV0_9ZZZZ</name>